<evidence type="ECO:0000313" key="3">
    <source>
        <dbReference type="Proteomes" id="UP001204524"/>
    </source>
</evidence>
<comment type="caution">
    <text evidence="2">The sequence shown here is derived from an EMBL/GenBank/DDBJ whole genome shotgun (WGS) entry which is preliminary data.</text>
</comment>
<dbReference type="EMBL" id="JANARS010000004">
    <property type="protein sequence ID" value="MCP3422437.1"/>
    <property type="molecule type" value="Genomic_DNA"/>
</dbReference>
<keyword evidence="3" id="KW-1185">Reference proteome</keyword>
<accession>A0ABT1KXF2</accession>
<dbReference type="Proteomes" id="UP001204524">
    <property type="component" value="Unassembled WGS sequence"/>
</dbReference>
<sequence>MTVDGGVERLDVTPPLPRSIWVLALASLAGQALLVVRHGGRVGDEASQVLSMTLGALLVGYVSAGVVRARRVRIVLAWVVLTLAFVGGLANLVSIDGPVQAAHAVLALAAGAGALAGLATFCRSDWYAWQRTCPSAREGAPIVRLVVIGVLVGALGGYVGLVDSAVTTRVNVNVG</sequence>
<keyword evidence="1" id="KW-1133">Transmembrane helix</keyword>
<feature type="transmembrane region" description="Helical" evidence="1">
    <location>
        <begin position="20"/>
        <end position="40"/>
    </location>
</feature>
<feature type="transmembrane region" description="Helical" evidence="1">
    <location>
        <begin position="101"/>
        <end position="121"/>
    </location>
</feature>
<proteinExistence type="predicted"/>
<evidence type="ECO:0000313" key="2">
    <source>
        <dbReference type="EMBL" id="MCP3422437.1"/>
    </source>
</evidence>
<dbReference type="RefSeq" id="WP_254181630.1">
    <property type="nucleotide sequence ID" value="NZ_JANARS010000004.1"/>
</dbReference>
<keyword evidence="1" id="KW-0472">Membrane</keyword>
<feature type="transmembrane region" description="Helical" evidence="1">
    <location>
        <begin position="74"/>
        <end position="95"/>
    </location>
</feature>
<reference evidence="2 3" key="1">
    <citation type="submission" date="2022-06" db="EMBL/GenBank/DDBJ databases">
        <authorList>
            <person name="So Y."/>
        </authorList>
    </citation>
    <scope>NUCLEOTIDE SEQUENCE [LARGE SCALE GENOMIC DNA]</scope>
    <source>
        <strain evidence="2 3">STR3</strain>
    </source>
</reference>
<keyword evidence="1" id="KW-0812">Transmembrane</keyword>
<gene>
    <name evidence="2" type="ORF">NCI01_11565</name>
</gene>
<feature type="transmembrane region" description="Helical" evidence="1">
    <location>
        <begin position="142"/>
        <end position="161"/>
    </location>
</feature>
<evidence type="ECO:0000256" key="1">
    <source>
        <dbReference type="SAM" id="Phobius"/>
    </source>
</evidence>
<organism evidence="2 3">
    <name type="scientific">Nocardioides pinisoli</name>
    <dbReference type="NCBI Taxonomy" id="2950279"/>
    <lineage>
        <taxon>Bacteria</taxon>
        <taxon>Bacillati</taxon>
        <taxon>Actinomycetota</taxon>
        <taxon>Actinomycetes</taxon>
        <taxon>Propionibacteriales</taxon>
        <taxon>Nocardioidaceae</taxon>
        <taxon>Nocardioides</taxon>
    </lineage>
</organism>
<name>A0ABT1KXF2_9ACTN</name>
<feature type="transmembrane region" description="Helical" evidence="1">
    <location>
        <begin position="46"/>
        <end position="67"/>
    </location>
</feature>
<protein>
    <submittedName>
        <fullName evidence="2">Uncharacterized protein</fullName>
    </submittedName>
</protein>